<dbReference type="PROSITE" id="PS51186">
    <property type="entry name" value="GNAT"/>
    <property type="match status" value="1"/>
</dbReference>
<evidence type="ECO:0000313" key="4">
    <source>
        <dbReference type="Proteomes" id="UP000241120"/>
    </source>
</evidence>
<gene>
    <name evidence="3" type="ORF">B9Q05_08920</name>
</gene>
<proteinExistence type="predicted"/>
<dbReference type="EMBL" id="NEXG01000021">
    <property type="protein sequence ID" value="PSO01470.1"/>
    <property type="molecule type" value="Genomic_DNA"/>
</dbReference>
<keyword evidence="1" id="KW-0472">Membrane</keyword>
<accession>A0A2R6BS61</accession>
<dbReference type="PANTHER" id="PTHR43072:SF60">
    <property type="entry name" value="L-2,4-DIAMINOBUTYRIC ACID ACETYLTRANSFERASE"/>
    <property type="match status" value="1"/>
</dbReference>
<comment type="caution">
    <text evidence="3">The sequence shown here is derived from an EMBL/GenBank/DDBJ whole genome shotgun (WGS) entry which is preliminary data.</text>
</comment>
<name>A0A2R6BS61_9ARCH</name>
<reference evidence="3 4" key="1">
    <citation type="submission" date="2017-04" db="EMBL/GenBank/DDBJ databases">
        <title>Novel microbial lineages endemic to geothermal iron-oxide mats fill important gaps in the evolutionary history of Archaea.</title>
        <authorList>
            <person name="Jay Z.J."/>
            <person name="Beam J.P."/>
            <person name="Dlakic M."/>
            <person name="Rusch D.B."/>
            <person name="Kozubal M.A."/>
            <person name="Inskeep W.P."/>
        </authorList>
    </citation>
    <scope>NUCLEOTIDE SEQUENCE [LARGE SCALE GENOMIC DNA]</scope>
    <source>
        <strain evidence="3">ECH_B_1</strain>
    </source>
</reference>
<dbReference type="Pfam" id="PF00583">
    <property type="entry name" value="Acetyltransf_1"/>
    <property type="match status" value="1"/>
</dbReference>
<organism evidence="3 4">
    <name type="scientific">Candidatus Marsarchaeota G2 archaeon ECH_B_1</name>
    <dbReference type="NCBI Taxonomy" id="1978159"/>
    <lineage>
        <taxon>Archaea</taxon>
        <taxon>Candidatus Marsarchaeota</taxon>
        <taxon>Candidatus Marsarchaeota group 2</taxon>
    </lineage>
</organism>
<evidence type="ECO:0000259" key="2">
    <source>
        <dbReference type="PROSITE" id="PS51186"/>
    </source>
</evidence>
<dbReference type="SUPFAM" id="SSF55729">
    <property type="entry name" value="Acyl-CoA N-acyltransferases (Nat)"/>
    <property type="match status" value="1"/>
</dbReference>
<dbReference type="Proteomes" id="UP000241120">
    <property type="component" value="Unassembled WGS sequence"/>
</dbReference>
<feature type="transmembrane region" description="Helical" evidence="1">
    <location>
        <begin position="6"/>
        <end position="27"/>
    </location>
</feature>
<keyword evidence="1" id="KW-0812">Transmembrane</keyword>
<dbReference type="InterPro" id="IPR016181">
    <property type="entry name" value="Acyl_CoA_acyltransferase"/>
</dbReference>
<dbReference type="GO" id="GO:0016747">
    <property type="term" value="F:acyltransferase activity, transferring groups other than amino-acyl groups"/>
    <property type="evidence" value="ECO:0007669"/>
    <property type="project" value="InterPro"/>
</dbReference>
<dbReference type="Gene3D" id="3.40.630.30">
    <property type="match status" value="1"/>
</dbReference>
<feature type="domain" description="N-acetyltransferase" evidence="2">
    <location>
        <begin position="25"/>
        <end position="196"/>
    </location>
</feature>
<dbReference type="AlphaFoldDB" id="A0A2R6BS61"/>
<dbReference type="CDD" id="cd04301">
    <property type="entry name" value="NAT_SF"/>
    <property type="match status" value="1"/>
</dbReference>
<protein>
    <recommendedName>
        <fullName evidence="2">N-acetyltransferase domain-containing protein</fullName>
    </recommendedName>
</protein>
<evidence type="ECO:0000313" key="3">
    <source>
        <dbReference type="EMBL" id="PSO01470.1"/>
    </source>
</evidence>
<dbReference type="PANTHER" id="PTHR43072">
    <property type="entry name" value="N-ACETYLTRANSFERASE"/>
    <property type="match status" value="1"/>
</dbReference>
<sequence>MSHFTGTLIGSLLVAGWGFMVGLNIVIRELRWEDMEPVVSNYYSYFDELAENPWLGILVSGAKPTISEEAKWFADLYTSILDGDSVAYVTVVDGSLVGLCDVRRRSKRSELSHIGVLGISVRKGYRGMGVGEALIRRTLDACRRKFEVVTLAVFSNNTAAKRLYEKVGFKIYGRLPRGIKRGGEYVDEELMYITLQH</sequence>
<keyword evidence="1" id="KW-1133">Transmembrane helix</keyword>
<dbReference type="InterPro" id="IPR000182">
    <property type="entry name" value="GNAT_dom"/>
</dbReference>
<evidence type="ECO:0000256" key="1">
    <source>
        <dbReference type="SAM" id="Phobius"/>
    </source>
</evidence>